<evidence type="ECO:0008006" key="7">
    <source>
        <dbReference type="Google" id="ProtNLM"/>
    </source>
</evidence>
<keyword evidence="2" id="KW-0812">Transmembrane</keyword>
<keyword evidence="4" id="KW-0472">Membrane</keyword>
<protein>
    <recommendedName>
        <fullName evidence="7">DoxX-like family protein</fullName>
    </recommendedName>
</protein>
<dbReference type="KEGG" id="mste:MSTE_02487"/>
<evidence type="ECO:0000256" key="2">
    <source>
        <dbReference type="ARBA" id="ARBA00022692"/>
    </source>
</evidence>
<reference evidence="5 6" key="2">
    <citation type="journal article" date="2017" name="Int. J. Syst. Evol. Microbiol.">
        <title>Mycobacterium stephanolepidis sp. nov., a rapidly growing species related to Mycobacterium chelonae, isolated from marine teleost fish, Stephanolepis cirrhifer.</title>
        <authorList>
            <person name="Fukano H."/>
            <person name="Wada S."/>
            <person name="Kurata O."/>
            <person name="Katayama K."/>
            <person name="Fujiwara N."/>
            <person name="Hoshino Y."/>
        </authorList>
    </citation>
    <scope>NUCLEOTIDE SEQUENCE [LARGE SCALE GENOMIC DNA]</scope>
    <source>
        <strain evidence="5 6">NJB0901</strain>
    </source>
</reference>
<dbReference type="InterPro" id="IPR032808">
    <property type="entry name" value="DoxX"/>
</dbReference>
<comment type="subcellular location">
    <subcellularLocation>
        <location evidence="1">Membrane</location>
        <topology evidence="1">Multi-pass membrane protein</topology>
    </subcellularLocation>
</comment>
<keyword evidence="3" id="KW-1133">Transmembrane helix</keyword>
<evidence type="ECO:0000256" key="1">
    <source>
        <dbReference type="ARBA" id="ARBA00004141"/>
    </source>
</evidence>
<dbReference type="AlphaFoldDB" id="A0A1Z4EXY1"/>
<evidence type="ECO:0000313" key="6">
    <source>
        <dbReference type="Proteomes" id="UP000217954"/>
    </source>
</evidence>
<evidence type="ECO:0000256" key="4">
    <source>
        <dbReference type="ARBA" id="ARBA00023136"/>
    </source>
</evidence>
<gene>
    <name evidence="5" type="ORF">MSTE_02487</name>
</gene>
<keyword evidence="6" id="KW-1185">Reference proteome</keyword>
<dbReference type="Proteomes" id="UP000217954">
    <property type="component" value="Chromosome"/>
</dbReference>
<evidence type="ECO:0000256" key="3">
    <source>
        <dbReference type="ARBA" id="ARBA00022989"/>
    </source>
</evidence>
<sequence>MIDWKGKLAISSDVCLTHPVITSGTDRRILLALGAFQAVDAALCIQPIPYVGRCLDTVRYPKEHREIFPIIKGASAIGLLAGARFPALAKLTLVMLSIYFSFAFGAHVRVRDVSLNAAAAGALLVTYTALTTRELIGRSVNSSS</sequence>
<evidence type="ECO:0000313" key="5">
    <source>
        <dbReference type="EMBL" id="BAX97797.1"/>
    </source>
</evidence>
<name>A0A1Z4EXY1_9MYCO</name>
<reference evidence="6" key="1">
    <citation type="journal article" date="2017" name="Genome Announc.">
        <title>Complete Genome Sequence of Mycobacterium stephanolepidis.</title>
        <authorList>
            <person name="Fukano H."/>
            <person name="Yoshida M."/>
            <person name="Katayama Y."/>
            <person name="Omatsu T."/>
            <person name="Mizutani T."/>
            <person name="Kurata O."/>
            <person name="Wada S."/>
            <person name="Hoshino Y."/>
        </authorList>
    </citation>
    <scope>NUCLEOTIDE SEQUENCE [LARGE SCALE GENOMIC DNA]</scope>
    <source>
        <strain evidence="6">NJB0901</strain>
    </source>
</reference>
<organism evidence="5 6">
    <name type="scientific">[Mycobacterium] stephanolepidis</name>
    <dbReference type="NCBI Taxonomy" id="1520670"/>
    <lineage>
        <taxon>Bacteria</taxon>
        <taxon>Bacillati</taxon>
        <taxon>Actinomycetota</taxon>
        <taxon>Actinomycetes</taxon>
        <taxon>Mycobacteriales</taxon>
        <taxon>Mycobacteriaceae</taxon>
        <taxon>Mycobacteroides</taxon>
    </lineage>
</organism>
<dbReference type="Pfam" id="PF13564">
    <property type="entry name" value="DoxX_2"/>
    <property type="match status" value="1"/>
</dbReference>
<dbReference type="EMBL" id="AP018165">
    <property type="protein sequence ID" value="BAX97797.1"/>
    <property type="molecule type" value="Genomic_DNA"/>
</dbReference>
<dbReference type="GO" id="GO:0016020">
    <property type="term" value="C:membrane"/>
    <property type="evidence" value="ECO:0007669"/>
    <property type="project" value="UniProtKB-SubCell"/>
</dbReference>
<accession>A0A1Z4EXY1</accession>
<dbReference type="OrthoDB" id="4377071at2"/>
<proteinExistence type="predicted"/>